<sequence>MLPCPSQELETSSSQQQRSMTGELGHAQNPLQPDEEVTGCSYLPVKRHLLLSILILALAVRSLTKGVFCLQHTGPCKEKCPEVFVGSIL</sequence>
<reference evidence="3" key="2">
    <citation type="submission" date="2017-12" db="EMBL/GenBank/DDBJ databases">
        <title>Genome sequence of the Bar-tailed Godwit (Limosa lapponica baueri).</title>
        <authorList>
            <person name="Lima N.C.B."/>
            <person name="Parody-Merino A.M."/>
            <person name="Battley P.F."/>
            <person name="Fidler A.E."/>
            <person name="Prosdocimi F."/>
        </authorList>
    </citation>
    <scope>NUCLEOTIDE SEQUENCE [LARGE SCALE GENOMIC DNA]</scope>
</reference>
<reference evidence="3" key="1">
    <citation type="submission" date="2017-11" db="EMBL/GenBank/DDBJ databases">
        <authorList>
            <person name="Lima N.C."/>
            <person name="Parody-Merino A.M."/>
            <person name="Battley P.F."/>
            <person name="Fidler A.E."/>
            <person name="Prosdocimi F."/>
        </authorList>
    </citation>
    <scope>NUCLEOTIDE SEQUENCE [LARGE SCALE GENOMIC DNA]</scope>
</reference>
<organism evidence="2 3">
    <name type="scientific">Limosa lapponica baueri</name>
    <dbReference type="NCBI Taxonomy" id="1758121"/>
    <lineage>
        <taxon>Eukaryota</taxon>
        <taxon>Metazoa</taxon>
        <taxon>Chordata</taxon>
        <taxon>Craniata</taxon>
        <taxon>Vertebrata</taxon>
        <taxon>Euteleostomi</taxon>
        <taxon>Archelosauria</taxon>
        <taxon>Archosauria</taxon>
        <taxon>Dinosauria</taxon>
        <taxon>Saurischia</taxon>
        <taxon>Theropoda</taxon>
        <taxon>Coelurosauria</taxon>
        <taxon>Aves</taxon>
        <taxon>Neognathae</taxon>
        <taxon>Neoaves</taxon>
        <taxon>Charadriiformes</taxon>
        <taxon>Scolopacidae</taxon>
        <taxon>Limosa</taxon>
    </lineage>
</organism>
<evidence type="ECO:0000313" key="2">
    <source>
        <dbReference type="EMBL" id="PKU30525.1"/>
    </source>
</evidence>
<dbReference type="Proteomes" id="UP000233556">
    <property type="component" value="Unassembled WGS sequence"/>
</dbReference>
<dbReference type="AlphaFoldDB" id="A0A2I0T9R7"/>
<feature type="compositionally biased region" description="Low complexity" evidence="1">
    <location>
        <begin position="1"/>
        <end position="19"/>
    </location>
</feature>
<proteinExistence type="predicted"/>
<gene>
    <name evidence="2" type="ORF">llap_19171</name>
</gene>
<name>A0A2I0T9R7_LIMLA</name>
<accession>A0A2I0T9R7</accession>
<dbReference type="EMBL" id="KZ514514">
    <property type="protein sequence ID" value="PKU30525.1"/>
    <property type="molecule type" value="Genomic_DNA"/>
</dbReference>
<evidence type="ECO:0000256" key="1">
    <source>
        <dbReference type="SAM" id="MobiDB-lite"/>
    </source>
</evidence>
<keyword evidence="3" id="KW-1185">Reference proteome</keyword>
<protein>
    <submittedName>
        <fullName evidence="2">Uncharacterized protein</fullName>
    </submittedName>
</protein>
<feature type="region of interest" description="Disordered" evidence="1">
    <location>
        <begin position="1"/>
        <end position="33"/>
    </location>
</feature>
<evidence type="ECO:0000313" key="3">
    <source>
        <dbReference type="Proteomes" id="UP000233556"/>
    </source>
</evidence>